<dbReference type="AlphaFoldDB" id="E8V4P3"/>
<reference evidence="1 2" key="1">
    <citation type="journal article" date="2012" name="Stand. Genomic Sci.">
        <title>Complete genome sequence of Terriglobus saanensis type strain SP1PR4(T), an Acidobacteria from tundra soil.</title>
        <authorList>
            <person name="Rawat S.R."/>
            <person name="Mannisto M.K."/>
            <person name="Starovoytov V."/>
            <person name="Goodwin L."/>
            <person name="Nolan M."/>
            <person name="Hauser L."/>
            <person name="Land M."/>
            <person name="Davenport K.W."/>
            <person name="Woyke T."/>
            <person name="Haggblom M.M."/>
        </authorList>
    </citation>
    <scope>NUCLEOTIDE SEQUENCE</scope>
    <source>
        <strain evidence="2">ATCC BAA-1853 / DSM 23119 / SP1PR4</strain>
    </source>
</reference>
<dbReference type="InterPro" id="IPR018699">
    <property type="entry name" value="DUF2203"/>
</dbReference>
<protein>
    <recommendedName>
        <fullName evidence="3">DUF2203 domain-containing protein</fullName>
    </recommendedName>
</protein>
<name>E8V4P3_TERSS</name>
<gene>
    <name evidence="1" type="ordered locus">AciPR4_0612</name>
</gene>
<dbReference type="RefSeq" id="WP_013567180.1">
    <property type="nucleotide sequence ID" value="NC_014963.1"/>
</dbReference>
<dbReference type="Proteomes" id="UP000006844">
    <property type="component" value="Chromosome"/>
</dbReference>
<dbReference type="STRING" id="401053.AciPR4_0612"/>
<dbReference type="OrthoDB" id="9802910at2"/>
<evidence type="ECO:0000313" key="2">
    <source>
        <dbReference type="Proteomes" id="UP000006844"/>
    </source>
</evidence>
<keyword evidence="2" id="KW-1185">Reference proteome</keyword>
<evidence type="ECO:0000313" key="1">
    <source>
        <dbReference type="EMBL" id="ADV81447.1"/>
    </source>
</evidence>
<proteinExistence type="predicted"/>
<organism evidence="1 2">
    <name type="scientific">Terriglobus saanensis (strain ATCC BAA-1853 / DSM 23119 / SP1PR4)</name>
    <dbReference type="NCBI Taxonomy" id="401053"/>
    <lineage>
        <taxon>Bacteria</taxon>
        <taxon>Pseudomonadati</taxon>
        <taxon>Acidobacteriota</taxon>
        <taxon>Terriglobia</taxon>
        <taxon>Terriglobales</taxon>
        <taxon>Acidobacteriaceae</taxon>
        <taxon>Terriglobus</taxon>
    </lineage>
</organism>
<dbReference type="Pfam" id="PF09969">
    <property type="entry name" value="DUF2203"/>
    <property type="match status" value="1"/>
</dbReference>
<dbReference type="PIRSF" id="PIRSF016498">
    <property type="entry name" value="UCP016498"/>
    <property type="match status" value="1"/>
</dbReference>
<dbReference type="EMBL" id="CP002467">
    <property type="protein sequence ID" value="ADV81447.1"/>
    <property type="molecule type" value="Genomic_DNA"/>
</dbReference>
<dbReference type="KEGG" id="tsa:AciPR4_0612"/>
<evidence type="ECO:0008006" key="3">
    <source>
        <dbReference type="Google" id="ProtNLM"/>
    </source>
</evidence>
<sequence>MRTFTLQEAQTLLPLVDSLLKRAQSAAAKATVLEDQQQQLSHAIYLSGGMRVDIVAATRLKADHEKAVTEARDALAEIDAIGVQIKDLEKGLLDFPFQLDDSIVLLCWLQGELTITHWHSLEAGFAGRQPLDHRFIRNDRPQ</sequence>
<accession>E8V4P3</accession>
<dbReference type="HOGENOM" id="CLU_137908_1_0_0"/>
<dbReference type="eggNOG" id="COG4911">
    <property type="taxonomic scope" value="Bacteria"/>
</dbReference>